<dbReference type="PANTHER" id="PTHR30115">
    <property type="entry name" value="NITROGEN REGULATORY PROTEIN P-II"/>
    <property type="match status" value="1"/>
</dbReference>
<dbReference type="GO" id="GO:0030234">
    <property type="term" value="F:enzyme regulator activity"/>
    <property type="evidence" value="ECO:0007669"/>
    <property type="project" value="InterPro"/>
</dbReference>
<evidence type="ECO:0000313" key="3">
    <source>
        <dbReference type="Proteomes" id="UP000189933"/>
    </source>
</evidence>
<dbReference type="PROSITE" id="PS00638">
    <property type="entry name" value="PII_GLNB_CTER"/>
    <property type="match status" value="1"/>
</dbReference>
<dbReference type="GO" id="GO:0005829">
    <property type="term" value="C:cytosol"/>
    <property type="evidence" value="ECO:0007669"/>
    <property type="project" value="TreeGrafter"/>
</dbReference>
<gene>
    <name evidence="2" type="ORF">SAMN02745885_01246</name>
</gene>
<dbReference type="GO" id="GO:0006808">
    <property type="term" value="P:regulation of nitrogen utilization"/>
    <property type="evidence" value="ECO:0007669"/>
    <property type="project" value="InterPro"/>
</dbReference>
<dbReference type="Gene3D" id="3.30.70.120">
    <property type="match status" value="1"/>
</dbReference>
<name>A0A1T4PFI5_9FIRM</name>
<proteinExistence type="inferred from homology"/>
<dbReference type="RefSeq" id="WP_078665326.1">
    <property type="nucleotide sequence ID" value="NZ_FUXM01000011.1"/>
</dbReference>
<evidence type="ECO:0000256" key="1">
    <source>
        <dbReference type="RuleBase" id="RU003936"/>
    </source>
</evidence>
<dbReference type="SUPFAM" id="SSF54913">
    <property type="entry name" value="GlnB-like"/>
    <property type="match status" value="1"/>
</dbReference>
<dbReference type="Proteomes" id="UP000189933">
    <property type="component" value="Unassembled WGS sequence"/>
</dbReference>
<comment type="similarity">
    <text evidence="1">Belongs to the P(II) protein family.</text>
</comment>
<reference evidence="3" key="1">
    <citation type="submission" date="2017-02" db="EMBL/GenBank/DDBJ databases">
        <authorList>
            <person name="Varghese N."/>
            <person name="Submissions S."/>
        </authorList>
    </citation>
    <scope>NUCLEOTIDE SEQUENCE [LARGE SCALE GENOMIC DNA]</scope>
    <source>
        <strain evidence="3">DSM 16521</strain>
    </source>
</reference>
<dbReference type="PANTHER" id="PTHR30115:SF11">
    <property type="entry name" value="NITROGEN REGULATORY PROTEIN P-II HOMOLOG"/>
    <property type="match status" value="1"/>
</dbReference>
<evidence type="ECO:0000313" key="2">
    <source>
        <dbReference type="EMBL" id="SJZ89986.1"/>
    </source>
</evidence>
<dbReference type="GO" id="GO:0005524">
    <property type="term" value="F:ATP binding"/>
    <property type="evidence" value="ECO:0007669"/>
    <property type="project" value="TreeGrafter"/>
</dbReference>
<sequence length="124" mass="13972">MKEVMAILRRSKIQETKAALDGLGFNAFHLYSVSGRGKQKGILSEIDPPMGEIISERYSEEATYSFIPKRLLHIIVADEDVQQVVDTIIRVNQTGYYGDGKIFVCPIKEVVRIRTSEKGKEALK</sequence>
<dbReference type="Pfam" id="PF00543">
    <property type="entry name" value="P-II"/>
    <property type="match status" value="1"/>
</dbReference>
<dbReference type="EMBL" id="FUXM01000011">
    <property type="protein sequence ID" value="SJZ89986.1"/>
    <property type="molecule type" value="Genomic_DNA"/>
</dbReference>
<dbReference type="InterPro" id="IPR015867">
    <property type="entry name" value="N-reg_PII/ATP_PRibTrfase_C"/>
</dbReference>
<organism evidence="2 3">
    <name type="scientific">Carboxydocella sporoproducens DSM 16521</name>
    <dbReference type="NCBI Taxonomy" id="1121270"/>
    <lineage>
        <taxon>Bacteria</taxon>
        <taxon>Bacillati</taxon>
        <taxon>Bacillota</taxon>
        <taxon>Clostridia</taxon>
        <taxon>Eubacteriales</taxon>
        <taxon>Clostridiales Family XVI. Incertae Sedis</taxon>
        <taxon>Carboxydocella</taxon>
    </lineage>
</organism>
<dbReference type="PROSITE" id="PS51343">
    <property type="entry name" value="PII_GLNB_DOM"/>
    <property type="match status" value="1"/>
</dbReference>
<dbReference type="SMART" id="SM00938">
    <property type="entry name" value="P-II"/>
    <property type="match status" value="1"/>
</dbReference>
<dbReference type="OrthoDB" id="9802729at2"/>
<accession>A0A1T4PFI5</accession>
<protein>
    <submittedName>
        <fullName evidence="2">Nitrogen regulatory protein P-II family</fullName>
    </submittedName>
</protein>
<dbReference type="PRINTS" id="PR00340">
    <property type="entry name" value="PIIGLNB"/>
</dbReference>
<dbReference type="InterPro" id="IPR002187">
    <property type="entry name" value="N-reg_PII"/>
</dbReference>
<dbReference type="InterPro" id="IPR011322">
    <property type="entry name" value="N-reg_PII-like_a/b"/>
</dbReference>
<dbReference type="AlphaFoldDB" id="A0A1T4PFI5"/>
<keyword evidence="3" id="KW-1185">Reference proteome</keyword>
<dbReference type="InterPro" id="IPR017918">
    <property type="entry name" value="N-reg_PII_CS"/>
</dbReference>